<protein>
    <recommendedName>
        <fullName evidence="4">DUF1566 domain-containing protein</fullName>
    </recommendedName>
</protein>
<name>A0A8J2V9R9_9FLAO</name>
<sequence>MKNILFILLAVIFTTISCSSDDDAINLSVGDEHQGGIIFYLDETGESGLIAFQQDIGEAEWGCTGNEEPLALNEGIGFGEQNTLAIVTYCDDEHFAAKLCFELDMNGYDDWFLPSIDELELVYEHRDLIGNFSSDEIAVYSSSTEGWPNTQQDGTPFYLRTFVFDFSDTPITGERKIFSSKVSSHKVRPVRSF</sequence>
<accession>A0A8J2V9R9</accession>
<dbReference type="RefSeq" id="WP_188440390.1">
    <property type="nucleotide sequence ID" value="NZ_BMGK01000004.1"/>
</dbReference>
<dbReference type="EMBL" id="BMGK01000004">
    <property type="protein sequence ID" value="GGD89059.1"/>
    <property type="molecule type" value="Genomic_DNA"/>
</dbReference>
<gene>
    <name evidence="2" type="ORF">GCM10011312_11160</name>
</gene>
<evidence type="ECO:0000313" key="2">
    <source>
        <dbReference type="EMBL" id="GGD89059.1"/>
    </source>
</evidence>
<dbReference type="PROSITE" id="PS51257">
    <property type="entry name" value="PROKAR_LIPOPROTEIN"/>
    <property type="match status" value="1"/>
</dbReference>
<feature type="signal peptide" evidence="1">
    <location>
        <begin position="1"/>
        <end position="20"/>
    </location>
</feature>
<dbReference type="Proteomes" id="UP000652231">
    <property type="component" value="Unassembled WGS sequence"/>
</dbReference>
<proteinExistence type="predicted"/>
<evidence type="ECO:0000313" key="3">
    <source>
        <dbReference type="Proteomes" id="UP000652231"/>
    </source>
</evidence>
<keyword evidence="3" id="KW-1185">Reference proteome</keyword>
<evidence type="ECO:0008006" key="4">
    <source>
        <dbReference type="Google" id="ProtNLM"/>
    </source>
</evidence>
<keyword evidence="1" id="KW-0732">Signal</keyword>
<feature type="chain" id="PRO_5035164991" description="DUF1566 domain-containing protein" evidence="1">
    <location>
        <begin position="21"/>
        <end position="193"/>
    </location>
</feature>
<organism evidence="2 3">
    <name type="scientific">Planktosalinus lacus</name>
    <dbReference type="NCBI Taxonomy" id="1526573"/>
    <lineage>
        <taxon>Bacteria</taxon>
        <taxon>Pseudomonadati</taxon>
        <taxon>Bacteroidota</taxon>
        <taxon>Flavobacteriia</taxon>
        <taxon>Flavobacteriales</taxon>
        <taxon>Flavobacteriaceae</taxon>
        <taxon>Planktosalinus</taxon>
    </lineage>
</organism>
<evidence type="ECO:0000256" key="1">
    <source>
        <dbReference type="SAM" id="SignalP"/>
    </source>
</evidence>
<comment type="caution">
    <text evidence="2">The sequence shown here is derived from an EMBL/GenBank/DDBJ whole genome shotgun (WGS) entry which is preliminary data.</text>
</comment>
<reference evidence="2" key="1">
    <citation type="journal article" date="2014" name="Int. J. Syst. Evol. Microbiol.">
        <title>Complete genome sequence of Corynebacterium casei LMG S-19264T (=DSM 44701T), isolated from a smear-ripened cheese.</title>
        <authorList>
            <consortium name="US DOE Joint Genome Institute (JGI-PGF)"/>
            <person name="Walter F."/>
            <person name="Albersmeier A."/>
            <person name="Kalinowski J."/>
            <person name="Ruckert C."/>
        </authorList>
    </citation>
    <scope>NUCLEOTIDE SEQUENCE</scope>
    <source>
        <strain evidence="2">CGMCC 1.12924</strain>
    </source>
</reference>
<reference evidence="2" key="2">
    <citation type="submission" date="2020-09" db="EMBL/GenBank/DDBJ databases">
        <authorList>
            <person name="Sun Q."/>
            <person name="Zhou Y."/>
        </authorList>
    </citation>
    <scope>NUCLEOTIDE SEQUENCE</scope>
    <source>
        <strain evidence="2">CGMCC 1.12924</strain>
    </source>
</reference>
<dbReference type="AlphaFoldDB" id="A0A8J2V9R9"/>